<feature type="binding site" evidence="7">
    <location>
        <position position="138"/>
    </location>
    <ligand>
        <name>substrate</name>
    </ligand>
</feature>
<evidence type="ECO:0000259" key="8">
    <source>
        <dbReference type="PROSITE" id="PS51480"/>
    </source>
</evidence>
<evidence type="ECO:0000256" key="6">
    <source>
        <dbReference type="PIRSR" id="PIRSR612734-1"/>
    </source>
</evidence>
<feature type="domain" description="DhaL" evidence="8">
    <location>
        <begin position="421"/>
        <end position="626"/>
    </location>
</feature>
<evidence type="ECO:0000256" key="5">
    <source>
        <dbReference type="ARBA" id="ARBA00022840"/>
    </source>
</evidence>
<dbReference type="InterPro" id="IPR050861">
    <property type="entry name" value="Dihydroxyacetone_Kinase"/>
</dbReference>
<comment type="similarity">
    <text evidence="1">Belongs to the dihydroxyacetone kinase (DAK) family.</text>
</comment>
<accession>A0A250WZA9</accession>
<dbReference type="InterPro" id="IPR004007">
    <property type="entry name" value="DhaL_dom"/>
</dbReference>
<keyword evidence="11" id="KW-1185">Reference proteome</keyword>
<gene>
    <name evidence="10" type="ORF">CEUSTIGMA_g3395.t1</name>
</gene>
<dbReference type="OrthoDB" id="1724672at2759"/>
<dbReference type="SUPFAM" id="SSF82549">
    <property type="entry name" value="DAK1/DegV-like"/>
    <property type="match status" value="2"/>
</dbReference>
<dbReference type="InterPro" id="IPR012734">
    <property type="entry name" value="DhaK_ATP"/>
</dbReference>
<dbReference type="NCBIfam" id="TIGR02361">
    <property type="entry name" value="dak_ATP"/>
    <property type="match status" value="1"/>
</dbReference>
<dbReference type="FunFam" id="1.25.40.340:FF:000002">
    <property type="entry name" value="Dihydroxyacetone kinase, L subunit"/>
    <property type="match status" value="1"/>
</dbReference>
<dbReference type="PANTHER" id="PTHR28629">
    <property type="entry name" value="TRIOKINASE/FMN CYCLASE"/>
    <property type="match status" value="1"/>
</dbReference>
<name>A0A250WZA9_9CHLO</name>
<dbReference type="GO" id="GO:0005524">
    <property type="term" value="F:ATP binding"/>
    <property type="evidence" value="ECO:0007669"/>
    <property type="project" value="UniProtKB-KW"/>
</dbReference>
<keyword evidence="2" id="KW-0808">Transferase</keyword>
<feature type="active site" description="Tele-hemiaminal-histidine intermediate" evidence="6">
    <location>
        <position position="245"/>
    </location>
</feature>
<dbReference type="PANTHER" id="PTHR28629:SF4">
    <property type="entry name" value="TRIOKINASE_FMN CYCLASE"/>
    <property type="match status" value="1"/>
</dbReference>
<dbReference type="Proteomes" id="UP000232323">
    <property type="component" value="Unassembled WGS sequence"/>
</dbReference>
<evidence type="ECO:0000256" key="3">
    <source>
        <dbReference type="ARBA" id="ARBA00022741"/>
    </source>
</evidence>
<dbReference type="GO" id="GO:0019563">
    <property type="term" value="P:glycerol catabolic process"/>
    <property type="evidence" value="ECO:0007669"/>
    <property type="project" value="TreeGrafter"/>
</dbReference>
<protein>
    <recommendedName>
        <fullName evidence="12">Dihydroxyacetone kinase</fullName>
    </recommendedName>
</protein>
<dbReference type="GO" id="GO:0004371">
    <property type="term" value="F:glycerone kinase activity"/>
    <property type="evidence" value="ECO:0007669"/>
    <property type="project" value="InterPro"/>
</dbReference>
<dbReference type="EMBL" id="BEGY01000014">
    <property type="protein sequence ID" value="GAX75952.1"/>
    <property type="molecule type" value="Genomic_DNA"/>
</dbReference>
<keyword evidence="3" id="KW-0547">Nucleotide-binding</keyword>
<feature type="domain" description="DhaK" evidence="9">
    <location>
        <begin position="7"/>
        <end position="380"/>
    </location>
</feature>
<evidence type="ECO:0008006" key="12">
    <source>
        <dbReference type="Google" id="ProtNLM"/>
    </source>
</evidence>
<keyword evidence="4" id="KW-0418">Kinase</keyword>
<dbReference type="Pfam" id="PF02733">
    <property type="entry name" value="Dak1"/>
    <property type="match status" value="2"/>
</dbReference>
<dbReference type="STRING" id="1157962.A0A250WZA9"/>
<feature type="binding site" evidence="7">
    <location>
        <position position="133"/>
    </location>
    <ligand>
        <name>substrate</name>
    </ligand>
</feature>
<dbReference type="PROSITE" id="PS51481">
    <property type="entry name" value="DHAK"/>
    <property type="match status" value="1"/>
</dbReference>
<comment type="caution">
    <text evidence="10">The sequence shown here is derived from an EMBL/GenBank/DDBJ whole genome shotgun (WGS) entry which is preliminary data.</text>
</comment>
<dbReference type="AlphaFoldDB" id="A0A250WZA9"/>
<dbReference type="Gene3D" id="3.40.50.10440">
    <property type="entry name" value="Dihydroxyacetone kinase, domain 1"/>
    <property type="match status" value="1"/>
</dbReference>
<dbReference type="Gene3D" id="3.30.1180.20">
    <property type="entry name" value="Dihydroxyacetone kinase, domain 2"/>
    <property type="match status" value="2"/>
</dbReference>
<dbReference type="Pfam" id="PF02734">
    <property type="entry name" value="Dak2"/>
    <property type="match status" value="1"/>
</dbReference>
<proteinExistence type="inferred from homology"/>
<sequence length="630" mass="64258">MKQLINNPGTVVTEAIHGLVKCHPHLQRLDGFPDIKVVFDRAHDKTKVAVISGGGSGHEPAHAGYVGVGMLTAAVCGEVFASPSADAVLAAIRTVTGTAGCLLVRHHSNNEYTCVADAMEARVADAVEAHIIKNYTGDRLHFGLAAEQAKAEGFNVAMVVVGEDVAIPEPGLAGRRGLAGTALVHKAAGAVAASGASLSEVVKVARQVAEALGTLGVALKVCTLPGKEASDRLGDDEIEIGLGIHGEPGTSKIKAMPADQLVRRMVDHISSSRHFGDIAKGQRFVLLVNNLGGTTSLELSIVAESALSCIEQSGVSIVAESALSCIEQSGASVDRILVGPYMTSLDMAGMSITLLRLSSDGMEAEAVLKLLDAPTGAPGWPATSALLNTQPVAPLLLGASKHSAADSVDMHRSDQLSLSGKLLEDAITAAAEAILKAAPMLDELDRKVGDGDCGSTLATGARAILQDVKSKYHLNDPAITAQQLARTIRSAVGGSSGALYDIMVTAAARTLKAQGQDTQGRAAAWSQALAAGTAAVQEYGGATPGCRTMLDALAAATVAAIDACSKGLSAGEVATLTAKAALMGAESTKSMSATAGRSSYVPSEVLAEVPDPGAVAVAIWIQAVATVFSN</sequence>
<reference evidence="10 11" key="1">
    <citation type="submission" date="2017-08" db="EMBL/GenBank/DDBJ databases">
        <title>Acidophilic green algal genome provides insights into adaptation to an acidic environment.</title>
        <authorList>
            <person name="Hirooka S."/>
            <person name="Hirose Y."/>
            <person name="Kanesaki Y."/>
            <person name="Higuchi S."/>
            <person name="Fujiwara T."/>
            <person name="Onuma R."/>
            <person name="Era A."/>
            <person name="Ohbayashi R."/>
            <person name="Uzuka A."/>
            <person name="Nozaki H."/>
            <person name="Yoshikawa H."/>
            <person name="Miyagishima S.Y."/>
        </authorList>
    </citation>
    <scope>NUCLEOTIDE SEQUENCE [LARGE SCALE GENOMIC DNA]</scope>
    <source>
        <strain evidence="10 11">NIES-2499</strain>
    </source>
</reference>
<dbReference type="Gene3D" id="1.25.40.340">
    <property type="match status" value="1"/>
</dbReference>
<evidence type="ECO:0000256" key="2">
    <source>
        <dbReference type="ARBA" id="ARBA00022679"/>
    </source>
</evidence>
<evidence type="ECO:0000259" key="9">
    <source>
        <dbReference type="PROSITE" id="PS51481"/>
    </source>
</evidence>
<evidence type="ECO:0000256" key="7">
    <source>
        <dbReference type="PIRSR" id="PIRSR612734-2"/>
    </source>
</evidence>
<evidence type="ECO:0000256" key="4">
    <source>
        <dbReference type="ARBA" id="ARBA00022777"/>
    </source>
</evidence>
<feature type="binding site" evidence="7">
    <location>
        <begin position="55"/>
        <end position="58"/>
    </location>
    <ligand>
        <name>substrate</name>
    </ligand>
</feature>
<evidence type="ECO:0000313" key="10">
    <source>
        <dbReference type="EMBL" id="GAX75952.1"/>
    </source>
</evidence>
<dbReference type="GO" id="GO:0005829">
    <property type="term" value="C:cytosol"/>
    <property type="evidence" value="ECO:0007669"/>
    <property type="project" value="TreeGrafter"/>
</dbReference>
<dbReference type="SMART" id="SM01120">
    <property type="entry name" value="Dak2"/>
    <property type="match status" value="1"/>
</dbReference>
<dbReference type="SUPFAM" id="SSF101473">
    <property type="entry name" value="DhaL-like"/>
    <property type="match status" value="1"/>
</dbReference>
<organism evidence="10 11">
    <name type="scientific">Chlamydomonas eustigma</name>
    <dbReference type="NCBI Taxonomy" id="1157962"/>
    <lineage>
        <taxon>Eukaryota</taxon>
        <taxon>Viridiplantae</taxon>
        <taxon>Chlorophyta</taxon>
        <taxon>core chlorophytes</taxon>
        <taxon>Chlorophyceae</taxon>
        <taxon>CS clade</taxon>
        <taxon>Chlamydomonadales</taxon>
        <taxon>Chlamydomonadaceae</taxon>
        <taxon>Chlamydomonas</taxon>
    </lineage>
</organism>
<dbReference type="FunFam" id="3.30.1180.20:FF:000001">
    <property type="entry name" value="Dihydroxyacetone kinase 1"/>
    <property type="match status" value="1"/>
</dbReference>
<keyword evidence="5" id="KW-0067">ATP-binding</keyword>
<dbReference type="PROSITE" id="PS51480">
    <property type="entry name" value="DHAL"/>
    <property type="match status" value="1"/>
</dbReference>
<evidence type="ECO:0000256" key="1">
    <source>
        <dbReference type="ARBA" id="ARBA00008757"/>
    </source>
</evidence>
<evidence type="ECO:0000313" key="11">
    <source>
        <dbReference type="Proteomes" id="UP000232323"/>
    </source>
</evidence>
<dbReference type="InterPro" id="IPR004006">
    <property type="entry name" value="DhaK_dom"/>
</dbReference>
<dbReference type="InterPro" id="IPR036117">
    <property type="entry name" value="DhaL_dom_sf"/>
</dbReference>